<evidence type="ECO:0000313" key="6">
    <source>
        <dbReference type="EMBL" id="KAI2653056.1"/>
    </source>
</evidence>
<keyword evidence="3 5" id="KW-0689">Ribosomal protein</keyword>
<comment type="similarity">
    <text evidence="1 5">Belongs to the eukaryotic ribosomal protein eS27 family.</text>
</comment>
<gene>
    <name evidence="6" type="ORF">H4Q32_006415</name>
</gene>
<keyword evidence="4 5" id="KW-0687">Ribonucleoprotein</keyword>
<evidence type="ECO:0000256" key="3">
    <source>
        <dbReference type="ARBA" id="ARBA00022980"/>
    </source>
</evidence>
<name>A0ABQ8LS11_LABRO</name>
<dbReference type="InterPro" id="IPR011332">
    <property type="entry name" value="Ribosomal_zn-bd"/>
</dbReference>
<keyword evidence="7" id="KW-1185">Reference proteome</keyword>
<dbReference type="EMBL" id="JACTAM010000019">
    <property type="protein sequence ID" value="KAI2653056.1"/>
    <property type="molecule type" value="Genomic_DNA"/>
</dbReference>
<dbReference type="InterPro" id="IPR023407">
    <property type="entry name" value="Ribosomal_eS27_Zn-bd_dom_sf"/>
</dbReference>
<keyword evidence="5" id="KW-0863">Zinc-finger</keyword>
<accession>A0ABQ8LS11</accession>
<keyword evidence="2 5" id="KW-0862">Zinc</keyword>
<evidence type="ECO:0000256" key="4">
    <source>
        <dbReference type="ARBA" id="ARBA00023274"/>
    </source>
</evidence>
<protein>
    <recommendedName>
        <fullName evidence="5">40S ribosomal protein S27</fullName>
    </recommendedName>
</protein>
<dbReference type="InterPro" id="IPR000592">
    <property type="entry name" value="Ribosomal_eS27"/>
</dbReference>
<keyword evidence="5" id="KW-0479">Metal-binding</keyword>
<dbReference type="SUPFAM" id="SSF57829">
    <property type="entry name" value="Zn-binding ribosomal proteins"/>
    <property type="match status" value="1"/>
</dbReference>
<proteinExistence type="inferred from homology"/>
<sequence>MSAFYVRCRTSAHVRVRLMIFVCFRLELPFWQRLNLRQHAKERRRHKKKRLVQSPNSYFMDVKCPGCYKITTVFSHAQTVVLCVGCSTVLCQPTGGKARLTEGQLSGCATILEGVPSEGSSIKMFSGCFVGEREKEREREETGRPQ</sequence>
<evidence type="ECO:0000313" key="7">
    <source>
        <dbReference type="Proteomes" id="UP000830375"/>
    </source>
</evidence>
<reference evidence="6 7" key="1">
    <citation type="submission" date="2022-01" db="EMBL/GenBank/DDBJ databases">
        <title>A high-quality chromosome-level genome assembly of rohu carp, Labeo rohita.</title>
        <authorList>
            <person name="Arick M.A. II"/>
            <person name="Hsu C.-Y."/>
            <person name="Magbanua Z."/>
            <person name="Pechanova O."/>
            <person name="Grover C."/>
            <person name="Miller E."/>
            <person name="Thrash A."/>
            <person name="Ezzel L."/>
            <person name="Alam S."/>
            <person name="Benzie J."/>
            <person name="Hamilton M."/>
            <person name="Karsi A."/>
            <person name="Lawrence M.L."/>
            <person name="Peterson D.G."/>
        </authorList>
    </citation>
    <scope>NUCLEOTIDE SEQUENCE [LARGE SCALE GENOMIC DNA]</scope>
    <source>
        <strain evidence="7">BAU-BD-2019</strain>
        <tissue evidence="6">Blood</tissue>
    </source>
</reference>
<dbReference type="PANTHER" id="PTHR11594">
    <property type="entry name" value="40S RIBOSOMAL PROTEIN S27"/>
    <property type="match status" value="1"/>
</dbReference>
<dbReference type="Proteomes" id="UP000830375">
    <property type="component" value="Unassembled WGS sequence"/>
</dbReference>
<dbReference type="Gene3D" id="2.20.25.100">
    <property type="entry name" value="Zn-binding ribosomal proteins"/>
    <property type="match status" value="1"/>
</dbReference>
<comment type="cofactor">
    <cofactor evidence="5">
        <name>Zn(2+)</name>
        <dbReference type="ChEBI" id="CHEBI:29105"/>
    </cofactor>
    <text evidence="5">Binds 1 zinc ion per subunit.</text>
</comment>
<evidence type="ECO:0000256" key="1">
    <source>
        <dbReference type="ARBA" id="ARBA00010919"/>
    </source>
</evidence>
<dbReference type="HAMAP" id="MF_00371">
    <property type="entry name" value="Ribosomal_eS27"/>
    <property type="match status" value="1"/>
</dbReference>
<organism evidence="6 7">
    <name type="scientific">Labeo rohita</name>
    <name type="common">Indian major carp</name>
    <name type="synonym">Cyprinus rohita</name>
    <dbReference type="NCBI Taxonomy" id="84645"/>
    <lineage>
        <taxon>Eukaryota</taxon>
        <taxon>Metazoa</taxon>
        <taxon>Chordata</taxon>
        <taxon>Craniata</taxon>
        <taxon>Vertebrata</taxon>
        <taxon>Euteleostomi</taxon>
        <taxon>Actinopterygii</taxon>
        <taxon>Neopterygii</taxon>
        <taxon>Teleostei</taxon>
        <taxon>Ostariophysi</taxon>
        <taxon>Cypriniformes</taxon>
        <taxon>Cyprinidae</taxon>
        <taxon>Labeoninae</taxon>
        <taxon>Labeonini</taxon>
        <taxon>Labeo</taxon>
    </lineage>
</organism>
<comment type="caution">
    <text evidence="6">The sequence shown here is derived from an EMBL/GenBank/DDBJ whole genome shotgun (WGS) entry which is preliminary data.</text>
</comment>
<evidence type="ECO:0000256" key="5">
    <source>
        <dbReference type="RuleBase" id="RU000671"/>
    </source>
</evidence>
<dbReference type="PROSITE" id="PS01168">
    <property type="entry name" value="RIBOSOMAL_S27E"/>
    <property type="match status" value="1"/>
</dbReference>
<dbReference type="Pfam" id="PF01667">
    <property type="entry name" value="Ribosomal_S27e"/>
    <property type="match status" value="1"/>
</dbReference>
<evidence type="ECO:0000256" key="2">
    <source>
        <dbReference type="ARBA" id="ARBA00022833"/>
    </source>
</evidence>